<name>A0A974KZ06_STAHO</name>
<gene>
    <name evidence="2" type="ORF">BUZ51_06265</name>
</gene>
<dbReference type="SUPFAM" id="SSF88659">
    <property type="entry name" value="Sigma3 and sigma4 domains of RNA polymerase sigma factors"/>
    <property type="match status" value="1"/>
</dbReference>
<reference evidence="2 3" key="1">
    <citation type="journal article" date="2016" name="Front. Microbiol.">
        <title>Comprehensive Phylogenetic Analysis of Bovine Non-aureus Staphylococci Species Based on Whole-Genome Sequencing.</title>
        <authorList>
            <person name="Naushad S."/>
            <person name="Barkema H.W."/>
            <person name="Luby C."/>
            <person name="Condas L.A."/>
            <person name="Nobrega D.B."/>
            <person name="Carson D.A."/>
            <person name="De Buck J."/>
        </authorList>
    </citation>
    <scope>NUCLEOTIDE SEQUENCE [LARGE SCALE GENOMIC DNA]</scope>
    <source>
        <strain evidence="2 3">SNUC 5336</strain>
    </source>
</reference>
<dbReference type="Gene3D" id="1.10.10.60">
    <property type="entry name" value="Homeodomain-like"/>
    <property type="match status" value="2"/>
</dbReference>
<dbReference type="InterPro" id="IPR013324">
    <property type="entry name" value="RNA_pol_sigma_r3/r4-like"/>
</dbReference>
<proteinExistence type="predicted"/>
<evidence type="ECO:0000313" key="3">
    <source>
        <dbReference type="Proteomes" id="UP000241540"/>
    </source>
</evidence>
<dbReference type="Proteomes" id="UP000241540">
    <property type="component" value="Unassembled WGS sequence"/>
</dbReference>
<dbReference type="EMBL" id="PZHX01000010">
    <property type="protein sequence ID" value="PTK30817.1"/>
    <property type="molecule type" value="Genomic_DNA"/>
</dbReference>
<evidence type="ECO:0000313" key="2">
    <source>
        <dbReference type="EMBL" id="PTK30817.1"/>
    </source>
</evidence>
<accession>A0A974KZ06</accession>
<sequence length="283" mass="33433">MNYNVARNCKRECLKSIRIGQSAALHLTSCNTLLNIFVIINARCYKMFTKNELYKLYVEEKKSQTEIARMYGCDKANVYYYLKKYDIPRRTQKENMKHNRKLKLTGYEIKNMVDNGMLIKEIAEKYGVSRSVVSSRLHECGLNLRNHKAARKKQSNFMKENNPFNDDEVKQKAINNTRKLKREQLKKIRKQNETFDETLDFKTYAKKARYLAYHYYGKGKDIPKDKVIDHIYSIKDGYKNKVPLSIISDPFNLRLVSREENIKKAFKSNISLEELYKGVVFND</sequence>
<evidence type="ECO:0000259" key="1">
    <source>
        <dbReference type="Pfam" id="PF01710"/>
    </source>
</evidence>
<protein>
    <recommendedName>
        <fullName evidence="1">Transposase Synechocystis PCC 6803 domain-containing protein</fullName>
    </recommendedName>
</protein>
<comment type="caution">
    <text evidence="2">The sequence shown here is derived from an EMBL/GenBank/DDBJ whole genome shotgun (WGS) entry which is preliminary data.</text>
</comment>
<dbReference type="Pfam" id="PF01710">
    <property type="entry name" value="HTH_Tnp_IS630"/>
    <property type="match status" value="1"/>
</dbReference>
<dbReference type="InterPro" id="IPR002622">
    <property type="entry name" value="Transposase_14"/>
</dbReference>
<organism evidence="2 3">
    <name type="scientific">Staphylococcus hominis</name>
    <dbReference type="NCBI Taxonomy" id="1290"/>
    <lineage>
        <taxon>Bacteria</taxon>
        <taxon>Bacillati</taxon>
        <taxon>Bacillota</taxon>
        <taxon>Bacilli</taxon>
        <taxon>Bacillales</taxon>
        <taxon>Staphylococcaceae</taxon>
        <taxon>Staphylococcus</taxon>
    </lineage>
</organism>
<feature type="domain" description="Transposase Synechocystis PCC 6803" evidence="1">
    <location>
        <begin position="57"/>
        <end position="162"/>
    </location>
</feature>
<dbReference type="AlphaFoldDB" id="A0A974KZ06"/>